<feature type="transmembrane region" description="Helical" evidence="9">
    <location>
        <begin position="25"/>
        <end position="43"/>
    </location>
</feature>
<dbReference type="InterPro" id="IPR050297">
    <property type="entry name" value="LipidA_mod_glycosyltrf_83"/>
</dbReference>
<dbReference type="AlphaFoldDB" id="A0A6I3M626"/>
<dbReference type="PANTHER" id="PTHR33908">
    <property type="entry name" value="MANNOSYLTRANSFERASE YKCB-RELATED"/>
    <property type="match status" value="1"/>
</dbReference>
<evidence type="ECO:0000256" key="5">
    <source>
        <dbReference type="ARBA" id="ARBA00022692"/>
    </source>
</evidence>
<dbReference type="RefSeq" id="WP_155051456.1">
    <property type="nucleotide sequence ID" value="NZ_BAAAIB010000010.1"/>
</dbReference>
<feature type="transmembrane region" description="Helical" evidence="9">
    <location>
        <begin position="190"/>
        <end position="214"/>
    </location>
</feature>
<evidence type="ECO:0000313" key="11">
    <source>
        <dbReference type="Proteomes" id="UP000433071"/>
    </source>
</evidence>
<evidence type="ECO:0000256" key="1">
    <source>
        <dbReference type="ARBA" id="ARBA00004651"/>
    </source>
</evidence>
<evidence type="ECO:0000256" key="6">
    <source>
        <dbReference type="ARBA" id="ARBA00022989"/>
    </source>
</evidence>
<gene>
    <name evidence="10" type="ORF">GJ743_08365</name>
</gene>
<evidence type="ECO:0000256" key="3">
    <source>
        <dbReference type="ARBA" id="ARBA00022676"/>
    </source>
</evidence>
<evidence type="ECO:0000256" key="8">
    <source>
        <dbReference type="SAM" id="MobiDB-lite"/>
    </source>
</evidence>
<keyword evidence="3" id="KW-0328">Glycosyltransferase</keyword>
<dbReference type="EMBL" id="WMLB01000021">
    <property type="protein sequence ID" value="MTH68381.1"/>
    <property type="molecule type" value="Genomic_DNA"/>
</dbReference>
<reference evidence="10 11" key="1">
    <citation type="submission" date="2019-11" db="EMBL/GenBank/DDBJ databases">
        <title>Agromyces kandeliae sp. nov., isolated from mangrove soil.</title>
        <authorList>
            <person name="Wang R."/>
        </authorList>
    </citation>
    <scope>NUCLEOTIDE SEQUENCE [LARGE SCALE GENOMIC DNA]</scope>
    <source>
        <strain evidence="10 11">JCM 11433</strain>
    </source>
</reference>
<feature type="transmembrane region" description="Helical" evidence="9">
    <location>
        <begin position="127"/>
        <end position="144"/>
    </location>
</feature>
<evidence type="ECO:0000256" key="4">
    <source>
        <dbReference type="ARBA" id="ARBA00022679"/>
    </source>
</evidence>
<comment type="subcellular location">
    <subcellularLocation>
        <location evidence="1">Cell membrane</location>
        <topology evidence="1">Multi-pass membrane protein</topology>
    </subcellularLocation>
</comment>
<keyword evidence="11" id="KW-1185">Reference proteome</keyword>
<sequence length="544" mass="56237">MSDHDRVPETTLEAAPGRRARPSPWLSSLAVTAPAVLAVLLALRRSAFAPLWLDEYATAAFAALDPGDLVRALERVDAVLGPYYALMHVLSPVLGGTGTGLRLPSIVAFAGTTLIVGVLAARWWGTWAALAAGTAIAVNGALVVQATTARPYALSALFAVMAVLFLESALTPEDSDGGRRRWAWAGYGGAAAVAVALHLFAVVALATTAVLLLGRAGRFRAWALSSLPMLGVAAAVLVAGAAQRGQLGAIAVPGPREAIAHLAEAVGVTPGRAVVWDAIALLVVVAMVACTLAAAGGPRGAGASDSPMQRSSIAARRPVWFGAALALVPWLVLTIGSWTISPMLADRYLVWSSAGAALAIGAAVGIGFSTRSRPQSRSRAGIAAGVLGLVVLVSSVSFSVEREAAIHRQAGGMERVLDVMRAEATPGDRVALVQRYWEGGLSPEFAAAAGDDAHAAELRARLPEGGQDLISVRAVTSTSPFRTEAADTAIEPGTTVWLITILPVTARDLETVDPSLAACLGEDDPESSREIAAFQLSRFECRPD</sequence>
<keyword evidence="5 9" id="KW-0812">Transmembrane</keyword>
<keyword evidence="4" id="KW-0808">Transferase</keyword>
<keyword evidence="2" id="KW-1003">Cell membrane</keyword>
<feature type="transmembrane region" description="Helical" evidence="9">
    <location>
        <begin position="318"/>
        <end position="336"/>
    </location>
</feature>
<evidence type="ECO:0000256" key="2">
    <source>
        <dbReference type="ARBA" id="ARBA00022475"/>
    </source>
</evidence>
<dbReference type="OrthoDB" id="5318634at2"/>
<evidence type="ECO:0000256" key="7">
    <source>
        <dbReference type="ARBA" id="ARBA00023136"/>
    </source>
</evidence>
<dbReference type="GO" id="GO:0016763">
    <property type="term" value="F:pentosyltransferase activity"/>
    <property type="evidence" value="ECO:0007669"/>
    <property type="project" value="TreeGrafter"/>
</dbReference>
<dbReference type="GO" id="GO:0009103">
    <property type="term" value="P:lipopolysaccharide biosynthetic process"/>
    <property type="evidence" value="ECO:0007669"/>
    <property type="project" value="UniProtKB-ARBA"/>
</dbReference>
<dbReference type="PANTHER" id="PTHR33908:SF3">
    <property type="entry name" value="UNDECAPRENYL PHOSPHATE-ALPHA-4-AMINO-4-DEOXY-L-ARABINOSE ARABINOSYL TRANSFERASE"/>
    <property type="match status" value="1"/>
</dbReference>
<keyword evidence="6 9" id="KW-1133">Transmembrane helix</keyword>
<feature type="transmembrane region" description="Helical" evidence="9">
    <location>
        <begin position="348"/>
        <end position="368"/>
    </location>
</feature>
<dbReference type="Proteomes" id="UP000433071">
    <property type="component" value="Unassembled WGS sequence"/>
</dbReference>
<feature type="region of interest" description="Disordered" evidence="8">
    <location>
        <begin position="1"/>
        <end position="22"/>
    </location>
</feature>
<feature type="transmembrane region" description="Helical" evidence="9">
    <location>
        <begin position="278"/>
        <end position="297"/>
    </location>
</feature>
<evidence type="ECO:0000313" key="10">
    <source>
        <dbReference type="EMBL" id="MTH68381.1"/>
    </source>
</evidence>
<name>A0A6I3M626_9MICO</name>
<accession>A0A6I3M626</accession>
<feature type="transmembrane region" description="Helical" evidence="9">
    <location>
        <begin position="380"/>
        <end position="400"/>
    </location>
</feature>
<feature type="transmembrane region" description="Helical" evidence="9">
    <location>
        <begin position="221"/>
        <end position="242"/>
    </location>
</feature>
<keyword evidence="7 9" id="KW-0472">Membrane</keyword>
<organism evidence="10 11">
    <name type="scientific">Agromyces bracchium</name>
    <dbReference type="NCBI Taxonomy" id="88376"/>
    <lineage>
        <taxon>Bacteria</taxon>
        <taxon>Bacillati</taxon>
        <taxon>Actinomycetota</taxon>
        <taxon>Actinomycetes</taxon>
        <taxon>Micrococcales</taxon>
        <taxon>Microbacteriaceae</taxon>
        <taxon>Agromyces</taxon>
    </lineage>
</organism>
<protein>
    <submittedName>
        <fullName evidence="10">Uncharacterized protein</fullName>
    </submittedName>
</protein>
<dbReference type="GO" id="GO:0010041">
    <property type="term" value="P:response to iron(III) ion"/>
    <property type="evidence" value="ECO:0007669"/>
    <property type="project" value="TreeGrafter"/>
</dbReference>
<evidence type="ECO:0000256" key="9">
    <source>
        <dbReference type="SAM" id="Phobius"/>
    </source>
</evidence>
<dbReference type="GO" id="GO:0005886">
    <property type="term" value="C:plasma membrane"/>
    <property type="evidence" value="ECO:0007669"/>
    <property type="project" value="UniProtKB-SubCell"/>
</dbReference>
<feature type="transmembrane region" description="Helical" evidence="9">
    <location>
        <begin position="101"/>
        <end position="121"/>
    </location>
</feature>
<proteinExistence type="predicted"/>
<comment type="caution">
    <text evidence="10">The sequence shown here is derived from an EMBL/GenBank/DDBJ whole genome shotgun (WGS) entry which is preliminary data.</text>
</comment>